<name>A0A5C3L8P0_COPMA</name>
<evidence type="ECO:0008006" key="3">
    <source>
        <dbReference type="Google" id="ProtNLM"/>
    </source>
</evidence>
<dbReference type="EMBL" id="ML210151">
    <property type="protein sequence ID" value="TFK29065.1"/>
    <property type="molecule type" value="Genomic_DNA"/>
</dbReference>
<proteinExistence type="predicted"/>
<protein>
    <recommendedName>
        <fullName evidence="3">FIST domain-containing protein</fullName>
    </recommendedName>
</protein>
<sequence length="432" mass="47035">MPIRLTTLLSRNHALIEQHVLNIAKTYSGNDLVCMFALSASDSVDWTKTWRHLRLINETDTVGCISSPFQGVGSPITHQHLPNDLSNLLSCSIGVFDKNEATVFRSRIAGDRQPQVGRWHAFRKQPEDEVVWNDSIGFTREQSWEDIWKQGQDATAVPLDELKNLQQDDVSAFVYFTDRANQGLSRSLSRFYPGATKLGLFAPSTLTVNERPATMLYRDTMVSEGAVGLALKKPSTYPASLDFQGAHPISDGMEVTISQGNMIESLNSSNPTQQLLDALERVPEDGISSSSSSMHRFLNKRVFLGVQDATTNEITRMHHISAGDPSRGPLSIVTETAPPVGSIVKFFLCPSSSALSISPPPTHPNKSSIQFITVPEVLESIGTDVNDESIHVLNNVFLAASDAGLAYHAPHHSSESVGTGGPVGTRASLACN</sequence>
<organism evidence="1 2">
    <name type="scientific">Coprinopsis marcescibilis</name>
    <name type="common">Agaric fungus</name>
    <name type="synonym">Psathyrella marcescibilis</name>
    <dbReference type="NCBI Taxonomy" id="230819"/>
    <lineage>
        <taxon>Eukaryota</taxon>
        <taxon>Fungi</taxon>
        <taxon>Dikarya</taxon>
        <taxon>Basidiomycota</taxon>
        <taxon>Agaricomycotina</taxon>
        <taxon>Agaricomycetes</taxon>
        <taxon>Agaricomycetidae</taxon>
        <taxon>Agaricales</taxon>
        <taxon>Agaricineae</taxon>
        <taxon>Psathyrellaceae</taxon>
        <taxon>Coprinopsis</taxon>
    </lineage>
</organism>
<evidence type="ECO:0000313" key="2">
    <source>
        <dbReference type="Proteomes" id="UP000307440"/>
    </source>
</evidence>
<keyword evidence="2" id="KW-1185">Reference proteome</keyword>
<reference evidence="1 2" key="1">
    <citation type="journal article" date="2019" name="Nat. Ecol. Evol.">
        <title>Megaphylogeny resolves global patterns of mushroom evolution.</title>
        <authorList>
            <person name="Varga T."/>
            <person name="Krizsan K."/>
            <person name="Foldi C."/>
            <person name="Dima B."/>
            <person name="Sanchez-Garcia M."/>
            <person name="Sanchez-Ramirez S."/>
            <person name="Szollosi G.J."/>
            <person name="Szarkandi J.G."/>
            <person name="Papp V."/>
            <person name="Albert L."/>
            <person name="Andreopoulos W."/>
            <person name="Angelini C."/>
            <person name="Antonin V."/>
            <person name="Barry K.W."/>
            <person name="Bougher N.L."/>
            <person name="Buchanan P."/>
            <person name="Buyck B."/>
            <person name="Bense V."/>
            <person name="Catcheside P."/>
            <person name="Chovatia M."/>
            <person name="Cooper J."/>
            <person name="Damon W."/>
            <person name="Desjardin D."/>
            <person name="Finy P."/>
            <person name="Geml J."/>
            <person name="Haridas S."/>
            <person name="Hughes K."/>
            <person name="Justo A."/>
            <person name="Karasinski D."/>
            <person name="Kautmanova I."/>
            <person name="Kiss B."/>
            <person name="Kocsube S."/>
            <person name="Kotiranta H."/>
            <person name="LaButti K.M."/>
            <person name="Lechner B.E."/>
            <person name="Liimatainen K."/>
            <person name="Lipzen A."/>
            <person name="Lukacs Z."/>
            <person name="Mihaltcheva S."/>
            <person name="Morgado L.N."/>
            <person name="Niskanen T."/>
            <person name="Noordeloos M.E."/>
            <person name="Ohm R.A."/>
            <person name="Ortiz-Santana B."/>
            <person name="Ovrebo C."/>
            <person name="Racz N."/>
            <person name="Riley R."/>
            <person name="Savchenko A."/>
            <person name="Shiryaev A."/>
            <person name="Soop K."/>
            <person name="Spirin V."/>
            <person name="Szebenyi C."/>
            <person name="Tomsovsky M."/>
            <person name="Tulloss R.E."/>
            <person name="Uehling J."/>
            <person name="Grigoriev I.V."/>
            <person name="Vagvolgyi C."/>
            <person name="Papp T."/>
            <person name="Martin F.M."/>
            <person name="Miettinen O."/>
            <person name="Hibbett D.S."/>
            <person name="Nagy L.G."/>
        </authorList>
    </citation>
    <scope>NUCLEOTIDE SEQUENCE [LARGE SCALE GENOMIC DNA]</scope>
    <source>
        <strain evidence="1 2">CBS 121175</strain>
    </source>
</reference>
<accession>A0A5C3L8P0</accession>
<dbReference type="AlphaFoldDB" id="A0A5C3L8P0"/>
<gene>
    <name evidence="1" type="ORF">FA15DRAFT_652226</name>
</gene>
<dbReference type="OrthoDB" id="10251508at2759"/>
<dbReference type="Proteomes" id="UP000307440">
    <property type="component" value="Unassembled WGS sequence"/>
</dbReference>
<evidence type="ECO:0000313" key="1">
    <source>
        <dbReference type="EMBL" id="TFK29065.1"/>
    </source>
</evidence>